<accession>A0AAU9E803</accession>
<evidence type="ECO:0000313" key="1">
    <source>
        <dbReference type="EMBL" id="BEP28807.1"/>
    </source>
</evidence>
<proteinExistence type="predicted"/>
<dbReference type="Pfam" id="PF04860">
    <property type="entry name" value="Phage_portal"/>
    <property type="match status" value="1"/>
</dbReference>
<dbReference type="Proteomes" id="UP001321786">
    <property type="component" value="Chromosome"/>
</dbReference>
<evidence type="ECO:0000313" key="2">
    <source>
        <dbReference type="Proteomes" id="UP001321786"/>
    </source>
</evidence>
<dbReference type="AlphaFoldDB" id="A0AAU9E803"/>
<reference evidence="1 2" key="1">
    <citation type="submission" date="2023-08" db="EMBL/GenBank/DDBJ databases">
        <title>Helicovermis profunda gen. nov., sp. nov., a novel mesophilic, fermentative bacterium within the Bacillota from a deep-sea hydrothermal vent chimney.</title>
        <authorList>
            <person name="Miyazaki U."/>
            <person name="Mizutani D."/>
            <person name="Hashimoto Y."/>
            <person name="Tame A."/>
            <person name="Sawayama S."/>
            <person name="Miyazaki J."/>
            <person name="Takai K."/>
            <person name="Nakagawa S."/>
        </authorList>
    </citation>
    <scope>NUCLEOTIDE SEQUENCE [LARGE SCALE GENOMIC DNA]</scope>
    <source>
        <strain evidence="1 2">S502</strain>
    </source>
</reference>
<dbReference type="NCBIfam" id="TIGR01537">
    <property type="entry name" value="portal_HK97"/>
    <property type="match status" value="1"/>
</dbReference>
<dbReference type="EMBL" id="AP028654">
    <property type="protein sequence ID" value="BEP28807.1"/>
    <property type="molecule type" value="Genomic_DNA"/>
</dbReference>
<dbReference type="InterPro" id="IPR006944">
    <property type="entry name" value="Phage/GTA_portal"/>
</dbReference>
<dbReference type="RefSeq" id="WP_338537112.1">
    <property type="nucleotide sequence ID" value="NZ_AP028654.1"/>
</dbReference>
<dbReference type="KEGG" id="hprf:HLPR_11380"/>
<organism evidence="1 2">
    <name type="scientific">Helicovermis profundi</name>
    <dbReference type="NCBI Taxonomy" id="3065157"/>
    <lineage>
        <taxon>Bacteria</taxon>
        <taxon>Bacillati</taxon>
        <taxon>Bacillota</taxon>
        <taxon>Clostridia</taxon>
        <taxon>Helicovermis</taxon>
    </lineage>
</organism>
<keyword evidence="2" id="KW-1185">Reference proteome</keyword>
<name>A0AAU9E803_9FIRM</name>
<sequence length="419" mass="47897">MSWYEKLKNIIMPKAELSMEDEEFLEFLGVDVTAIDVRGKNALREATVFACLKIRSDTMSKLPLKLYQKKDGVQTIKDHPLSNLLSLRPNPYMSASNYWNSIENQKNLYGNAYVYIDYGVGRKSAEIAALYPLDSSRVKIYVDDVGLLGLKNGLIYVYKDKNNVEYKLGSDDLLHYRGMTLDGIAGLSVLEYNKIIIENAKSSQTYVNNFFRGGMQSKGIIQYVGDLDTKAKETFRTRFEDMSSGLKNAHRISLLPIGYQFQPISLSMTDAQFIENTELTIRQIAAMFGVKMHQLGDLSKATYSNITEQQKQYYVDTLQSDLTMYEQETTYKLLLSEELKKGYYCKFNTDVILRSDIKTRFEAYRIGIQSGFYKINEVREKEEMVTAEGGDRLYFNGNMIPVDMAGQQYVKGGENNSKK</sequence>
<gene>
    <name evidence="1" type="ORF">HLPR_11380</name>
</gene>
<dbReference type="InterPro" id="IPR006427">
    <property type="entry name" value="Portal_HK97"/>
</dbReference>
<protein>
    <submittedName>
        <fullName evidence="1">Phage portal protein</fullName>
    </submittedName>
</protein>